<keyword evidence="2" id="KW-1185">Reference proteome</keyword>
<protein>
    <submittedName>
        <fullName evidence="1">Uncharacterized protein</fullName>
    </submittedName>
</protein>
<evidence type="ECO:0000313" key="1">
    <source>
        <dbReference type="EMBL" id="NSX55497.1"/>
    </source>
</evidence>
<gene>
    <name evidence="1" type="ORF">HRQ87_11840</name>
</gene>
<sequence>MPHLIFVPVPNAEKYPNRPLTIGEKQMVKSVFGAEKFKYDEIVILNRPHWRLIHIIKKRKFLSVAHVVGTKMFMSNKSQTKYEKDYSLVGVSLADKCTFMHEMTHIWQHQLGKGRYNALTQKQMNNILHEKDPLLEKYSLNEITEEEVLESRRKYDSISNLGKIPHNPPISAVIASRHHAKEKGITQEEMCDFWDKNAEYDYLRPSAVDLNFYELNVEQQANLIGNYYYIKHCPKEDYNPNAKNSITWRKLKPIEYYEKMIPFLPK</sequence>
<organism evidence="1 2">
    <name type="scientific">Parasulfitobacter algicola</name>
    <dbReference type="NCBI Taxonomy" id="2614809"/>
    <lineage>
        <taxon>Bacteria</taxon>
        <taxon>Pseudomonadati</taxon>
        <taxon>Pseudomonadota</taxon>
        <taxon>Alphaproteobacteria</taxon>
        <taxon>Rhodobacterales</taxon>
        <taxon>Roseobacteraceae</taxon>
        <taxon>Parasulfitobacter</taxon>
    </lineage>
</organism>
<dbReference type="Proteomes" id="UP000777935">
    <property type="component" value="Unassembled WGS sequence"/>
</dbReference>
<comment type="caution">
    <text evidence="1">The sequence shown here is derived from an EMBL/GenBank/DDBJ whole genome shotgun (WGS) entry which is preliminary data.</text>
</comment>
<dbReference type="EMBL" id="JABUFE010000006">
    <property type="protein sequence ID" value="NSX55497.1"/>
    <property type="molecule type" value="Genomic_DNA"/>
</dbReference>
<reference evidence="1 2" key="1">
    <citation type="submission" date="2020-06" db="EMBL/GenBank/DDBJ databases">
        <title>Sulfitobacter algicola sp. nov., isolated from green algae.</title>
        <authorList>
            <person name="Wang C."/>
        </authorList>
    </citation>
    <scope>NUCLEOTIDE SEQUENCE [LARGE SCALE GENOMIC DNA]</scope>
    <source>
        <strain evidence="1 2">1151</strain>
    </source>
</reference>
<accession>A0ABX2IRH3</accession>
<evidence type="ECO:0000313" key="2">
    <source>
        <dbReference type="Proteomes" id="UP000777935"/>
    </source>
</evidence>
<proteinExistence type="predicted"/>
<name>A0ABX2IRH3_9RHOB</name>
<dbReference type="RefSeq" id="WP_174138550.1">
    <property type="nucleotide sequence ID" value="NZ_JABUFE010000006.1"/>
</dbReference>